<evidence type="ECO:0000256" key="7">
    <source>
        <dbReference type="ARBA" id="ARBA00022771"/>
    </source>
</evidence>
<dbReference type="PROSITE" id="PS51726">
    <property type="entry name" value="MYST_HAT"/>
    <property type="match status" value="1"/>
</dbReference>
<dbReference type="Pfam" id="PF00538">
    <property type="entry name" value="Linker_histone"/>
    <property type="match status" value="1"/>
</dbReference>
<dbReference type="InterPro" id="IPR040706">
    <property type="entry name" value="Zf-MYST"/>
</dbReference>
<feature type="region of interest" description="Disordered" evidence="14">
    <location>
        <begin position="822"/>
        <end position="972"/>
    </location>
</feature>
<keyword evidence="11" id="KW-0539">Nucleus</keyword>
<keyword evidence="10" id="KW-0007">Acetylation</keyword>
<feature type="region of interest" description="Disordered" evidence="14">
    <location>
        <begin position="472"/>
        <end position="491"/>
    </location>
</feature>
<dbReference type="Proteomes" id="UP000011014">
    <property type="component" value="Unassembled WGS sequence"/>
</dbReference>
<dbReference type="OrthoDB" id="787137at2759"/>
<evidence type="ECO:0000256" key="3">
    <source>
        <dbReference type="ARBA" id="ARBA00013184"/>
    </source>
</evidence>
<dbReference type="InterPro" id="IPR016181">
    <property type="entry name" value="Acyl_CoA_acyltransferase"/>
</dbReference>
<dbReference type="CDD" id="cd15526">
    <property type="entry name" value="PHD1_MOZ_d4"/>
    <property type="match status" value="1"/>
</dbReference>
<dbReference type="GO" id="GO:0000786">
    <property type="term" value="C:nucleosome"/>
    <property type="evidence" value="ECO:0007669"/>
    <property type="project" value="InterPro"/>
</dbReference>
<evidence type="ECO:0000256" key="12">
    <source>
        <dbReference type="PIRSR" id="PIRSR602717-51"/>
    </source>
</evidence>
<evidence type="ECO:0000256" key="4">
    <source>
        <dbReference type="ARBA" id="ARBA00022679"/>
    </source>
</evidence>
<feature type="domain" description="PHD-type" evidence="15">
    <location>
        <begin position="321"/>
        <end position="380"/>
    </location>
</feature>
<evidence type="ECO:0000256" key="1">
    <source>
        <dbReference type="ARBA" id="ARBA00004123"/>
    </source>
</evidence>
<dbReference type="Gene3D" id="1.10.10.10">
    <property type="entry name" value="Winged helix-like DNA-binding domain superfamily/Winged helix DNA-binding domain"/>
    <property type="match status" value="2"/>
</dbReference>
<dbReference type="GO" id="GO:0006334">
    <property type="term" value="P:nucleosome assembly"/>
    <property type="evidence" value="ECO:0007669"/>
    <property type="project" value="InterPro"/>
</dbReference>
<feature type="compositionally biased region" description="Basic and acidic residues" evidence="14">
    <location>
        <begin position="832"/>
        <end position="852"/>
    </location>
</feature>
<dbReference type="FunFam" id="3.30.60.60:FF:000001">
    <property type="entry name" value="Histone acetyltransferase"/>
    <property type="match status" value="1"/>
</dbReference>
<dbReference type="GO" id="GO:0040029">
    <property type="term" value="P:epigenetic regulation of gene expression"/>
    <property type="evidence" value="ECO:0007669"/>
    <property type="project" value="UniProtKB-ARBA"/>
</dbReference>
<dbReference type="InterPro" id="IPR013083">
    <property type="entry name" value="Znf_RING/FYVE/PHD"/>
</dbReference>
<dbReference type="GO" id="GO:0070775">
    <property type="term" value="C:H3 histone acetyltransferase complex"/>
    <property type="evidence" value="ECO:0007669"/>
    <property type="project" value="UniProtKB-ARBA"/>
</dbReference>
<keyword evidence="8" id="KW-0862">Zinc</keyword>
<comment type="subcellular location">
    <subcellularLocation>
        <location evidence="1">Nucleus</location>
    </subcellularLocation>
</comment>
<dbReference type="FunFam" id="3.40.630.30:FF:000001">
    <property type="entry name" value="Histone acetyltransferase"/>
    <property type="match status" value="1"/>
</dbReference>
<dbReference type="Proteomes" id="UP000001307">
    <property type="component" value="Unassembled WGS sequence"/>
</dbReference>
<dbReference type="EMBL" id="FN653087">
    <property type="protein sequence ID" value="CBY11586.1"/>
    <property type="molecule type" value="Genomic_DNA"/>
</dbReference>
<gene>
    <name evidence="17" type="ORF">GSOID_T00016753001</name>
    <name evidence="18" type="ORF">GSOID_T00020557001</name>
</gene>
<evidence type="ECO:0000256" key="8">
    <source>
        <dbReference type="ARBA" id="ARBA00022833"/>
    </source>
</evidence>
<evidence type="ECO:0000259" key="16">
    <source>
        <dbReference type="PROSITE" id="PS51726"/>
    </source>
</evidence>
<reference evidence="17" key="1">
    <citation type="journal article" date="2010" name="Science">
        <title>Plasticity of animal genome architecture unmasked by rapid evolution of a pelagic tunicate.</title>
        <authorList>
            <person name="Denoeud F."/>
            <person name="Henriet S."/>
            <person name="Mungpakdee S."/>
            <person name="Aury J.M."/>
            <person name="Da Silva C."/>
            <person name="Brinkmann H."/>
            <person name="Mikhaleva J."/>
            <person name="Olsen L.C."/>
            <person name="Jubin C."/>
            <person name="Canestro C."/>
            <person name="Bouquet J.M."/>
            <person name="Danks G."/>
            <person name="Poulain J."/>
            <person name="Campsteijn C."/>
            <person name="Adamski M."/>
            <person name="Cross I."/>
            <person name="Yadetie F."/>
            <person name="Muffato M."/>
            <person name="Louis A."/>
            <person name="Butcher S."/>
            <person name="Tsagkogeorga G."/>
            <person name="Konrad A."/>
            <person name="Singh S."/>
            <person name="Jensen M.F."/>
            <person name="Cong E.H."/>
            <person name="Eikeseth-Otteraa H."/>
            <person name="Noel B."/>
            <person name="Anthouard V."/>
            <person name="Porcel B.M."/>
            <person name="Kachouri-Lafond R."/>
            <person name="Nishino A."/>
            <person name="Ugolini M."/>
            <person name="Chourrout P."/>
            <person name="Nishida H."/>
            <person name="Aasland R."/>
            <person name="Huzurbazar S."/>
            <person name="Westhof E."/>
            <person name="Delsuc F."/>
            <person name="Lehrach H."/>
            <person name="Reinhardt R."/>
            <person name="Weissenbach J."/>
            <person name="Roy S.W."/>
            <person name="Artiguenave F."/>
            <person name="Postlethwait J.H."/>
            <person name="Manak J.R."/>
            <person name="Thompson E.M."/>
            <person name="Jaillon O."/>
            <person name="Du Pasquier L."/>
            <person name="Boudinot P."/>
            <person name="Liberles D.A."/>
            <person name="Volff J.N."/>
            <person name="Philippe H."/>
            <person name="Lenhard B."/>
            <person name="Roest Crollius H."/>
            <person name="Wincker P."/>
            <person name="Chourrout D."/>
        </authorList>
    </citation>
    <scope>NUCLEOTIDE SEQUENCE [LARGE SCALE GENOMIC DNA]</scope>
</reference>
<dbReference type="InterPro" id="IPR002717">
    <property type="entry name" value="HAT_MYST-type"/>
</dbReference>
<dbReference type="InParanoid" id="E4XNZ8"/>
<feature type="region of interest" description="Disordered" evidence="14">
    <location>
        <begin position="182"/>
        <end position="202"/>
    </location>
</feature>
<dbReference type="SUPFAM" id="SSF55729">
    <property type="entry name" value="Acyl-CoA N-acyltransferases (Nat)"/>
    <property type="match status" value="1"/>
</dbReference>
<evidence type="ECO:0000256" key="13">
    <source>
        <dbReference type="PROSITE-ProRule" id="PRU00146"/>
    </source>
</evidence>
<feature type="compositionally biased region" description="Basic and acidic residues" evidence="14">
    <location>
        <begin position="72"/>
        <end position="87"/>
    </location>
</feature>
<proteinExistence type="inferred from homology"/>
<evidence type="ECO:0000259" key="15">
    <source>
        <dbReference type="PROSITE" id="PS50016"/>
    </source>
</evidence>
<dbReference type="InterPro" id="IPR019787">
    <property type="entry name" value="Znf_PHD-finger"/>
</dbReference>
<keyword evidence="7 13" id="KW-0863">Zinc-finger</keyword>
<dbReference type="PROSITE" id="PS50016">
    <property type="entry name" value="ZF_PHD_2"/>
    <property type="match status" value="1"/>
</dbReference>
<evidence type="ECO:0000256" key="2">
    <source>
        <dbReference type="ARBA" id="ARBA00010107"/>
    </source>
</evidence>
<dbReference type="Gene3D" id="3.30.60.60">
    <property type="entry name" value="N-acetyl transferase-like"/>
    <property type="match status" value="1"/>
</dbReference>
<dbReference type="InterPro" id="IPR050603">
    <property type="entry name" value="MYST_HAT"/>
</dbReference>
<dbReference type="Gene3D" id="3.30.40.10">
    <property type="entry name" value="Zinc/RING finger domain, C3HC4 (zinc finger)"/>
    <property type="match status" value="1"/>
</dbReference>
<evidence type="ECO:0000313" key="18">
    <source>
        <dbReference type="EMBL" id="CBY39956.1"/>
    </source>
</evidence>
<feature type="compositionally biased region" description="Polar residues" evidence="14">
    <location>
        <begin position="866"/>
        <end position="878"/>
    </location>
</feature>
<evidence type="ECO:0000256" key="10">
    <source>
        <dbReference type="ARBA" id="ARBA00022990"/>
    </source>
</evidence>
<keyword evidence="19" id="KW-1185">Reference proteome</keyword>
<sequence length="972" mass="111981">MGKSRPRRTSLIPDDIFGEQVQKSLRKLKKATTERLYISLREELDDISKDEFKIRLESMWDAGLIDGEEKRGNYTFFPKKDEGRKSSSDSSSSVTIKTPKKKGRPVKKQNSVERANRSITEWVKVTPKKPEYSNGEATQYSSEADDSDASVDNDVQIFVDSRFDDDQAIPKIDPANVEYFIERQGDPKTLPRSPQKAPTDKKSEITLLSKTNWNTTDPDVIHFRCYIKLLRNIIRRMKKESQNGTTISAIDKYIQQNFWLEGVELGEFKSQLRLAIGRGVTKNLLVRMNHDSNKFHRIELGSDDSEDDEELAETQTGAPPMPICLNCYGTARYNLKATMEYLISCRTCGSSYHPSCIRMSPECAAWCYKNGWDCDECKVCRICCDPVDGETGPYGGAVCSQCDVAAHWKCERVVPSKKQKYLNCPEHKSFKPKKFAKSSRQRIPSIVKAEVTPEPLLDEAKVERGLHDAMSKYFTPSPEGRKTRTAQGHVREQKQRKCALDPIERPYRPIVTYEDQRLFRQVRCQAMAQMGDMATEEDLLTKRCPARIQFAQYDIVTWYSSPYPVEYARLNKLYLCEFCLKYMKSNKVAQRHRTQCKYFHPPGKEIYRHEGLSVFEVDGNEAKFYCQNLCLLVKLFLDHKTLYYDVEPFLFYVLTKNDETGCHLVGYFSKEKACQQRYNVSCIMTLPQYQRTGYGRFLIDFSYLLSRKEGQHGSPEKPLSDLGRVSYFAYWKSVVLEYMSNFGSSTLSVITIADSTGMSPHDIASTLQRLGMLERDPKTRKWKIHSRKDLIDEHKAKEAKSSRPRLCDEALKWTPLGISVVEEENYDDEDEKKDLSDVPEEPEKNDDSDGKKKTLSVLEQLKEQDSAQSSNPDQTPNINRKKRKRRTRDYDWNTKKRKTRKTTSESEDDRNGSRKSSATSSSKITDDESESRDTFNAFDDDSNSRDPSFATSNLPRRRLSRRSKDLQAEDSD</sequence>
<dbReference type="Pfam" id="PF17772">
    <property type="entry name" value="zf-MYST"/>
    <property type="match status" value="1"/>
</dbReference>
<dbReference type="EMBL" id="FN655715">
    <property type="protein sequence ID" value="CBY39956.1"/>
    <property type="molecule type" value="Genomic_DNA"/>
</dbReference>
<dbReference type="GO" id="GO:0003677">
    <property type="term" value="F:DNA binding"/>
    <property type="evidence" value="ECO:0007669"/>
    <property type="project" value="InterPro"/>
</dbReference>
<evidence type="ECO:0000313" key="17">
    <source>
        <dbReference type="EMBL" id="CBY11586.1"/>
    </source>
</evidence>
<dbReference type="CDD" id="cd04301">
    <property type="entry name" value="NAT_SF"/>
    <property type="match status" value="1"/>
</dbReference>
<evidence type="ECO:0000256" key="6">
    <source>
        <dbReference type="ARBA" id="ARBA00022737"/>
    </source>
</evidence>
<dbReference type="GO" id="GO:0004402">
    <property type="term" value="F:histone acetyltransferase activity"/>
    <property type="evidence" value="ECO:0007669"/>
    <property type="project" value="InterPro"/>
</dbReference>
<feature type="active site" description="Proton donor/acceptor" evidence="12">
    <location>
        <position position="716"/>
    </location>
</feature>
<name>E4XNZ8_OIKDI</name>
<keyword evidence="5" id="KW-0479">Metal-binding</keyword>
<evidence type="ECO:0000313" key="19">
    <source>
        <dbReference type="Proteomes" id="UP000001307"/>
    </source>
</evidence>
<dbReference type="GO" id="GO:0003712">
    <property type="term" value="F:transcription coregulator activity"/>
    <property type="evidence" value="ECO:0007669"/>
    <property type="project" value="TreeGrafter"/>
</dbReference>
<protein>
    <recommendedName>
        <fullName evidence="3">histone acetyltransferase</fullName>
        <ecNumber evidence="3">2.3.1.48</ecNumber>
    </recommendedName>
</protein>
<feature type="compositionally biased region" description="Basic and acidic residues" evidence="14">
    <location>
        <begin position="962"/>
        <end position="972"/>
    </location>
</feature>
<dbReference type="Pfam" id="PF01853">
    <property type="entry name" value="MOZ_SAS"/>
    <property type="match status" value="1"/>
</dbReference>
<feature type="compositionally biased region" description="Acidic residues" evidence="14">
    <location>
        <begin position="822"/>
        <end position="831"/>
    </location>
</feature>
<keyword evidence="9" id="KW-0156">Chromatin regulator</keyword>
<evidence type="ECO:0000256" key="5">
    <source>
        <dbReference type="ARBA" id="ARBA00022723"/>
    </source>
</evidence>
<feature type="compositionally biased region" description="Basic residues" evidence="14">
    <location>
        <begin position="98"/>
        <end position="107"/>
    </location>
</feature>
<dbReference type="InterPro" id="IPR036388">
    <property type="entry name" value="WH-like_DNA-bd_sf"/>
</dbReference>
<dbReference type="EC" id="2.3.1.48" evidence="3"/>
<dbReference type="GO" id="GO:0006357">
    <property type="term" value="P:regulation of transcription by RNA polymerase II"/>
    <property type="evidence" value="ECO:0007669"/>
    <property type="project" value="TreeGrafter"/>
</dbReference>
<dbReference type="Gene3D" id="3.40.630.30">
    <property type="match status" value="1"/>
</dbReference>
<accession>E4XNZ8</accession>
<keyword evidence="4" id="KW-0808">Transferase</keyword>
<comment type="similarity">
    <text evidence="2">Belongs to the MYST (SAS/MOZ) family.</text>
</comment>
<keyword evidence="6" id="KW-0677">Repeat</keyword>
<dbReference type="InterPro" id="IPR005818">
    <property type="entry name" value="Histone_H1/H5_H15"/>
</dbReference>
<evidence type="ECO:0000256" key="11">
    <source>
        <dbReference type="ARBA" id="ARBA00023242"/>
    </source>
</evidence>
<evidence type="ECO:0000256" key="14">
    <source>
        <dbReference type="SAM" id="MobiDB-lite"/>
    </source>
</evidence>
<dbReference type="PANTHER" id="PTHR10615">
    <property type="entry name" value="HISTONE ACETYLTRANSFERASE"/>
    <property type="match status" value="1"/>
</dbReference>
<organism evidence="17">
    <name type="scientific">Oikopleura dioica</name>
    <name type="common">Tunicate</name>
    <dbReference type="NCBI Taxonomy" id="34765"/>
    <lineage>
        <taxon>Eukaryota</taxon>
        <taxon>Metazoa</taxon>
        <taxon>Chordata</taxon>
        <taxon>Tunicata</taxon>
        <taxon>Appendicularia</taxon>
        <taxon>Copelata</taxon>
        <taxon>Oikopleuridae</taxon>
        <taxon>Oikopleura</taxon>
    </lineage>
</organism>
<dbReference type="GO" id="GO:0003682">
    <property type="term" value="F:chromatin binding"/>
    <property type="evidence" value="ECO:0007669"/>
    <property type="project" value="TreeGrafter"/>
</dbReference>
<dbReference type="AlphaFoldDB" id="E4XNZ8"/>
<feature type="region of interest" description="Disordered" evidence="14">
    <location>
        <begin position="72"/>
        <end position="149"/>
    </location>
</feature>
<dbReference type="GO" id="GO:0005634">
    <property type="term" value="C:nucleus"/>
    <property type="evidence" value="ECO:0007669"/>
    <property type="project" value="UniProtKB-SubCell"/>
</dbReference>
<evidence type="ECO:0000256" key="9">
    <source>
        <dbReference type="ARBA" id="ARBA00022853"/>
    </source>
</evidence>
<dbReference type="PANTHER" id="PTHR10615:SF217">
    <property type="entry name" value="HISTONE ACETYLTRANSFERASE"/>
    <property type="match status" value="1"/>
</dbReference>
<feature type="domain" description="MYST-type HAT" evidence="16">
    <location>
        <begin position="540"/>
        <end position="815"/>
    </location>
</feature>
<dbReference type="GO" id="GO:0008270">
    <property type="term" value="F:zinc ion binding"/>
    <property type="evidence" value="ECO:0007669"/>
    <property type="project" value="UniProtKB-KW"/>
</dbReference>